<dbReference type="SUPFAM" id="SSF48371">
    <property type="entry name" value="ARM repeat"/>
    <property type="match status" value="1"/>
</dbReference>
<evidence type="ECO:0000313" key="5">
    <source>
        <dbReference type="EMBL" id="WBW70668.1"/>
    </source>
</evidence>
<dbReference type="AlphaFoldDB" id="A0AAF0ATR8"/>
<keyword evidence="2" id="KW-0677">Repeat</keyword>
<organism evidence="5 6">
    <name type="scientific">Schizosaccharomyces osmophilus</name>
    <dbReference type="NCBI Taxonomy" id="2545709"/>
    <lineage>
        <taxon>Eukaryota</taxon>
        <taxon>Fungi</taxon>
        <taxon>Dikarya</taxon>
        <taxon>Ascomycota</taxon>
        <taxon>Taphrinomycotina</taxon>
        <taxon>Schizosaccharomycetes</taxon>
        <taxon>Schizosaccharomycetales</taxon>
        <taxon>Schizosaccharomycetaceae</taxon>
        <taxon>Schizosaccharomyces</taxon>
    </lineage>
</organism>
<feature type="domain" description="TATA-binding protein interacting (TIP20)" evidence="4">
    <location>
        <begin position="1035"/>
        <end position="1185"/>
    </location>
</feature>
<reference evidence="5 6" key="1">
    <citation type="journal article" date="2023" name="G3 (Bethesda)">
        <title>A high-quality reference genome for the fission yeast Schizosaccharomyces osmophilus.</title>
        <authorList>
            <person name="Jia G.S."/>
            <person name="Zhang W.C."/>
            <person name="Liang Y."/>
            <person name="Liu X.H."/>
            <person name="Rhind N."/>
            <person name="Pidoux A."/>
            <person name="Brysch-Herzberg M."/>
            <person name="Du L.L."/>
        </authorList>
    </citation>
    <scope>NUCLEOTIDE SEQUENCE [LARGE SCALE GENOMIC DNA]</scope>
    <source>
        <strain evidence="5 6">CBS 15793</strain>
    </source>
</reference>
<evidence type="ECO:0000259" key="4">
    <source>
        <dbReference type="Pfam" id="PF08623"/>
    </source>
</evidence>
<dbReference type="InterPro" id="IPR011989">
    <property type="entry name" value="ARM-like"/>
</dbReference>
<gene>
    <name evidence="5" type="primary">knd1</name>
    <name evidence="5" type="ORF">SOMG_01891</name>
</gene>
<name>A0AAF0ATR8_9SCHI</name>
<dbReference type="PANTHER" id="PTHR12696">
    <property type="entry name" value="TIP120"/>
    <property type="match status" value="1"/>
</dbReference>
<evidence type="ECO:0000256" key="1">
    <source>
        <dbReference type="ARBA" id="ARBA00007657"/>
    </source>
</evidence>
<dbReference type="InterPro" id="IPR013932">
    <property type="entry name" value="TATA-bd_TIP120"/>
</dbReference>
<dbReference type="InterPro" id="IPR039852">
    <property type="entry name" value="CAND1/CAND2"/>
</dbReference>
<evidence type="ECO:0000256" key="2">
    <source>
        <dbReference type="ARBA" id="ARBA00022737"/>
    </source>
</evidence>
<dbReference type="GO" id="GO:0010265">
    <property type="term" value="P:SCF complex assembly"/>
    <property type="evidence" value="ECO:0007669"/>
    <property type="project" value="InterPro"/>
</dbReference>
<dbReference type="Proteomes" id="UP001212411">
    <property type="component" value="Chromosome 1"/>
</dbReference>
<keyword evidence="3" id="KW-0833">Ubl conjugation pathway</keyword>
<accession>A0AAF0ATR8</accession>
<dbReference type="Pfam" id="PF08623">
    <property type="entry name" value="TIP120"/>
    <property type="match status" value="1"/>
</dbReference>
<keyword evidence="6" id="KW-1185">Reference proteome</keyword>
<proteinExistence type="inferred from homology"/>
<protein>
    <submittedName>
        <fullName evidence="5">Cullin-associated NEDD8-dissociated protein Knd1</fullName>
    </submittedName>
</protein>
<comment type="similarity">
    <text evidence="1">Belongs to the CAND family.</text>
</comment>
<dbReference type="Gene3D" id="1.25.10.10">
    <property type="entry name" value="Leucine-rich Repeat Variant"/>
    <property type="match status" value="1"/>
</dbReference>
<evidence type="ECO:0000313" key="6">
    <source>
        <dbReference type="Proteomes" id="UP001212411"/>
    </source>
</evidence>
<dbReference type="InterPro" id="IPR016024">
    <property type="entry name" value="ARM-type_fold"/>
</dbReference>
<dbReference type="RefSeq" id="XP_056034911.1">
    <property type="nucleotide sequence ID" value="XM_056180684.1"/>
</dbReference>
<dbReference type="GeneID" id="80875373"/>
<sequence length="1215" mass="137602">MAEDRLLQKYLQSSDKDLRYMALSDLGNKISSEKRSNIAETFSSQNFIVTLIQALKDPAPEVQQEAAQCVSSVSIKISDQTLEYLVDQLLIEYSKSYEKNYIAALWMILSQADAQSSLTLLYHTKIYPRIIDLLETQNTDSEESLSLLSLANDSMELYTSSLSALSTNVASASFQIFQNYSNNSARVSISKKSINCVCILSIYGPEQCLNTLLHILKEQLMDKPSKSNLHTSVLLLNQLFITSANSSSEHSNKFSASAPGYLPVILNLLKDDYDSFDTVQLLLNTLSLLVKSQNSIVENTCKELISILKEKIQFDPNIVSDVSDEEGMEDFDDEEDFGSMYEDEEDSAWLIRREAISVASSLVTFHVELLSVLWEDFGEFIVKALSDREENVKASAIGFLELFCDQISVWKLENSKPKGKRKFSELSSLSNSTPDEIFAKSLPSLCTYYQKLSKKSPLSVKIGLVNLASHIFRTVPDKLDNHFVGLMSILDSFQNYKTLELRVKLDVVNLISVIVSSNVKPEFLEKLQPLVTSLLISASQDKYLELVFKAIQAEILQCEYYARVAPNVLRDEILQMVNANIELLSSRNLDQRIRISLIKFITKTIIYYQGLISSEFLYSLVSLLADKIDEEPTRLQAASALTEIFSKSRSLDLLKENQKTLLQKILASCVLYAKKADLSLVINSLRLLRVVLSTLPYILAEDKTNELTEFLIHLELLEPEAIIAKYDCLLEIPIEYLKNYRGTILSGFISFLEHKEIPENSDFIESSVKLAYKILDKEPVAEFINQLGTFEKSLQESFVIGLIANRLTVLSANTGISQRVFDDLQSPKSEKRRKIFCICFVASMVFSENNQNIGSYFEALTNQLNSPNEEITQAAALGVGKLATKDEFLVQTLCTLYDSDTYSRDLLLTSFINVLKIQLKAETAENIWTTVCRYLGDENVAKLHVSECLGLLLLQDSVNLYPKLLELSEKDTSESKMQALSILRFSLSYQHRKWRSAEKTTFLSVYKLFSDSDVHVREEALQLLLTAIRNKPKYIEEIFTDLISALYSKSSVDPNNIRTVQMGPFQHKVDDCLLQRQLVFEIVYSLLEFPESKNKIDILMQIISMGLEDEQYINLLSISILEKLIDVSSLEVFQRLNLVLEPLKIILKKQSTEKSLKTDSDNIHDLVRAALRVVISMKAKYNSPEVLALDNETRKGPYALEYLNVENELKGLKIV</sequence>
<dbReference type="EMBL" id="CP115611">
    <property type="protein sequence ID" value="WBW70668.1"/>
    <property type="molecule type" value="Genomic_DNA"/>
</dbReference>
<dbReference type="KEGG" id="som:SOMG_01891"/>
<evidence type="ECO:0000256" key="3">
    <source>
        <dbReference type="ARBA" id="ARBA00022786"/>
    </source>
</evidence>